<reference evidence="2 3" key="1">
    <citation type="submission" date="2018-06" db="EMBL/GenBank/DDBJ databases">
        <authorList>
            <consortium name="Pathogen Informatics"/>
            <person name="Doyle S."/>
        </authorList>
    </citation>
    <scope>NUCLEOTIDE SEQUENCE [LARGE SCALE GENOMIC DNA]</scope>
    <source>
        <strain evidence="3">NCTC 9529</strain>
    </source>
</reference>
<dbReference type="SUPFAM" id="SSF49401">
    <property type="entry name" value="Bacterial adhesins"/>
    <property type="match status" value="1"/>
</dbReference>
<comment type="caution">
    <text evidence="2">The sequence shown here is derived from an EMBL/GenBank/DDBJ whole genome shotgun (WGS) entry which is preliminary data.</text>
</comment>
<organism evidence="2 3">
    <name type="scientific">Cronobacter universalis NCTC 9529</name>
    <dbReference type="NCBI Taxonomy" id="1074000"/>
    <lineage>
        <taxon>Bacteria</taxon>
        <taxon>Pseudomonadati</taxon>
        <taxon>Pseudomonadota</taxon>
        <taxon>Gammaproteobacteria</taxon>
        <taxon>Enterobacterales</taxon>
        <taxon>Enterobacteriaceae</taxon>
        <taxon>Cronobacter</taxon>
    </lineage>
</organism>
<feature type="domain" description="Fimbrial-type adhesion" evidence="1">
    <location>
        <begin position="44"/>
        <end position="178"/>
    </location>
</feature>
<dbReference type="Pfam" id="PF00419">
    <property type="entry name" value="Fimbrial"/>
    <property type="match status" value="1"/>
</dbReference>
<evidence type="ECO:0000259" key="1">
    <source>
        <dbReference type="Pfam" id="PF00419"/>
    </source>
</evidence>
<protein>
    <submittedName>
        <fullName evidence="2">Minor fimbrial protein prsF</fullName>
    </submittedName>
</protein>
<dbReference type="PANTHER" id="PTHR33420">
    <property type="entry name" value="FIMBRIAL SUBUNIT ELFA-RELATED"/>
    <property type="match status" value="1"/>
</dbReference>
<dbReference type="PANTHER" id="PTHR33420:SF33">
    <property type="entry name" value="MINOR FIMBRIAL SUBUNIT"/>
    <property type="match status" value="1"/>
</dbReference>
<accession>A0ABY1W7R7</accession>
<dbReference type="Gene3D" id="2.60.40.1090">
    <property type="entry name" value="Fimbrial-type adhesion domain"/>
    <property type="match status" value="1"/>
</dbReference>
<proteinExistence type="predicted"/>
<dbReference type="InterPro" id="IPR008966">
    <property type="entry name" value="Adhesion_dom_sf"/>
</dbReference>
<name>A0ABY1W7R7_9ENTR</name>
<dbReference type="PRINTS" id="PR01613">
    <property type="entry name" value="FIMBRIALPAPF"/>
</dbReference>
<evidence type="ECO:0000313" key="3">
    <source>
        <dbReference type="Proteomes" id="UP000254849"/>
    </source>
</evidence>
<gene>
    <name evidence="2" type="primary">prsF</name>
    <name evidence="2" type="ORF">NCTC9529_03483</name>
</gene>
<dbReference type="EMBL" id="UFYH01000001">
    <property type="protein sequence ID" value="STD15386.1"/>
    <property type="molecule type" value="Genomic_DNA"/>
</dbReference>
<evidence type="ECO:0000313" key="2">
    <source>
        <dbReference type="EMBL" id="STD15386.1"/>
    </source>
</evidence>
<dbReference type="Proteomes" id="UP000254849">
    <property type="component" value="Unassembled WGS sequence"/>
</dbReference>
<dbReference type="InterPro" id="IPR036937">
    <property type="entry name" value="Adhesion_dom_fimbrial_sf"/>
</dbReference>
<keyword evidence="3" id="KW-1185">Reference proteome</keyword>
<dbReference type="InterPro" id="IPR005430">
    <property type="entry name" value="P_pili_tip_PapF"/>
</dbReference>
<dbReference type="InterPro" id="IPR050263">
    <property type="entry name" value="Bact_Fimbrial_Adh_Pro"/>
</dbReference>
<dbReference type="RefSeq" id="WP_321572190.1">
    <property type="nucleotide sequence ID" value="NZ_AJKW01000004.1"/>
</dbReference>
<dbReference type="InterPro" id="IPR000259">
    <property type="entry name" value="Adhesion_dom_fimbrial"/>
</dbReference>
<sequence>MLSGNELTFEKNNGDGEQLMKQIISLLSLAIFISFAVQATDNMSFHGTLVAPPCTVNNGQTIEVFFGENMGVNKIDGNNYKQPVNYSISCAEDYSINSLAIVVETTRPAIFDNAAVNTDKSGLGIRILVDGAAAVFSKRVAVSNLSSLPVIEAVPVQDPAVVLTAGAFDATMTLRTDYL</sequence>